<evidence type="ECO:0008006" key="8">
    <source>
        <dbReference type="Google" id="ProtNLM"/>
    </source>
</evidence>
<feature type="active site" description="Proton acceptor" evidence="4">
    <location>
        <position position="287"/>
    </location>
</feature>
<dbReference type="InterPro" id="IPR036390">
    <property type="entry name" value="WH_DNA-bd_sf"/>
</dbReference>
<proteinExistence type="evidence at transcript level"/>
<name>A9NU35_PICSI</name>
<dbReference type="AlphaFoldDB" id="A9NU35"/>
<dbReference type="InterPro" id="IPR016461">
    <property type="entry name" value="COMT-like"/>
</dbReference>
<feature type="domain" description="O-methyltransferase C-terminal" evidence="5">
    <location>
        <begin position="157"/>
        <end position="364"/>
    </location>
</feature>
<keyword evidence="2" id="KW-0808">Transferase</keyword>
<evidence type="ECO:0000256" key="4">
    <source>
        <dbReference type="PIRSR" id="PIRSR005739-1"/>
    </source>
</evidence>
<evidence type="ECO:0000259" key="5">
    <source>
        <dbReference type="Pfam" id="PF00891"/>
    </source>
</evidence>
<keyword evidence="1" id="KW-0489">Methyltransferase</keyword>
<feature type="domain" description="O-methyltransferase dimerisation" evidence="6">
    <location>
        <begin position="32"/>
        <end position="135"/>
    </location>
</feature>
<dbReference type="PROSITE" id="PS51683">
    <property type="entry name" value="SAM_OMT_II"/>
    <property type="match status" value="1"/>
</dbReference>
<evidence type="ECO:0000256" key="3">
    <source>
        <dbReference type="ARBA" id="ARBA00022691"/>
    </source>
</evidence>
<dbReference type="InterPro" id="IPR001077">
    <property type="entry name" value="COMT_C"/>
</dbReference>
<dbReference type="Pfam" id="PF00891">
    <property type="entry name" value="Methyltransf_2"/>
    <property type="match status" value="1"/>
</dbReference>
<dbReference type="PIRSF" id="PIRSF005739">
    <property type="entry name" value="O-mtase"/>
    <property type="match status" value="1"/>
</dbReference>
<organism evidence="7">
    <name type="scientific">Picea sitchensis</name>
    <name type="common">Sitka spruce</name>
    <name type="synonym">Pinus sitchensis</name>
    <dbReference type="NCBI Taxonomy" id="3332"/>
    <lineage>
        <taxon>Eukaryota</taxon>
        <taxon>Viridiplantae</taxon>
        <taxon>Streptophyta</taxon>
        <taxon>Embryophyta</taxon>
        <taxon>Tracheophyta</taxon>
        <taxon>Spermatophyta</taxon>
        <taxon>Pinopsida</taxon>
        <taxon>Pinidae</taxon>
        <taxon>Conifers I</taxon>
        <taxon>Pinales</taxon>
        <taxon>Pinaceae</taxon>
        <taxon>Picea</taxon>
    </lineage>
</organism>
<dbReference type="Gene3D" id="3.40.50.150">
    <property type="entry name" value="Vaccinia Virus protein VP39"/>
    <property type="match status" value="1"/>
</dbReference>
<dbReference type="EMBL" id="EF084837">
    <property type="protein sequence ID" value="ABK24146.1"/>
    <property type="molecule type" value="mRNA"/>
</dbReference>
<evidence type="ECO:0000259" key="6">
    <source>
        <dbReference type="Pfam" id="PF08100"/>
    </source>
</evidence>
<dbReference type="SUPFAM" id="SSF46785">
    <property type="entry name" value="Winged helix' DNA-binding domain"/>
    <property type="match status" value="1"/>
</dbReference>
<dbReference type="Pfam" id="PF08100">
    <property type="entry name" value="Dimerisation"/>
    <property type="match status" value="1"/>
</dbReference>
<dbReference type="InterPro" id="IPR029063">
    <property type="entry name" value="SAM-dependent_MTases_sf"/>
</dbReference>
<dbReference type="SUPFAM" id="SSF53335">
    <property type="entry name" value="S-adenosyl-L-methionine-dependent methyltransferases"/>
    <property type="match status" value="1"/>
</dbReference>
<dbReference type="PANTHER" id="PTHR11746">
    <property type="entry name" value="O-METHYLTRANSFERASE"/>
    <property type="match status" value="1"/>
</dbReference>
<dbReference type="InterPro" id="IPR036388">
    <property type="entry name" value="WH-like_DNA-bd_sf"/>
</dbReference>
<dbReference type="Gene3D" id="1.10.10.10">
    <property type="entry name" value="Winged helix-like DNA-binding domain superfamily/Winged helix DNA-binding domain"/>
    <property type="match status" value="1"/>
</dbReference>
<accession>A9NU35</accession>
<evidence type="ECO:0000256" key="1">
    <source>
        <dbReference type="ARBA" id="ARBA00022603"/>
    </source>
</evidence>
<sequence>MESIDRVFSRGTGQQMISSCESAATQELQLYEMMFSAVKPMALKAAVLLKIPDIIAAQGNGGPLSVEQIASHIAAANSSSTSNSHVDVGYLYRILRFLASYGVFTEQEEADQADDADTKKIKYGLTAISKLLAQSENQQSCGPFLFLMAEKVYLEAYQHLHESVLEGCYTFNKAYDMSPWEYLSHDPQANRIFNEAMTANSSTVMASVAKMYEDGFESINTLVDVGGGMGSSLSMIVKEHSHIRGINFDLPHVIATAPPITGVEHMEGNMFEHIPSADAVMMKWILHDWDDEKCVKLLRRSYEATPANGKVLIVDAVVGGGKEAESMSRRLGLLFDIAMMVYTTGGKERTEEEFKRLFQTAGFRSYRIIKLPFLQALIVLSKSE</sequence>
<keyword evidence="3" id="KW-0949">S-adenosyl-L-methionine</keyword>
<protein>
    <recommendedName>
        <fullName evidence="8">O-methyltransferase domain-containing protein</fullName>
    </recommendedName>
</protein>
<dbReference type="InterPro" id="IPR012967">
    <property type="entry name" value="COMT_dimerisation"/>
</dbReference>
<reference evidence="7" key="1">
    <citation type="journal article" date="2008" name="BMC Genomics">
        <title>A conifer genomics resource of 200,000 spruce (Picea spp.) ESTs and 6,464 high-quality, sequence-finished full-length cDNAs for Sitka spruce (Picea sitchensis).</title>
        <authorList>
            <person name="Ralph S.G."/>
            <person name="Chun H.J."/>
            <person name="Kolosova N."/>
            <person name="Cooper D."/>
            <person name="Oddy C."/>
            <person name="Ritland C.E."/>
            <person name="Kirkpatrick R."/>
            <person name="Moore R."/>
            <person name="Barber S."/>
            <person name="Holt R.A."/>
            <person name="Jones S.J."/>
            <person name="Marra M.A."/>
            <person name="Douglas C.J."/>
            <person name="Ritland K."/>
            <person name="Bohlmann J."/>
        </authorList>
    </citation>
    <scope>NUCLEOTIDE SEQUENCE</scope>
    <source>
        <tissue evidence="7">Bark</tissue>
    </source>
</reference>
<dbReference type="GO" id="GO:0046983">
    <property type="term" value="F:protein dimerization activity"/>
    <property type="evidence" value="ECO:0007669"/>
    <property type="project" value="InterPro"/>
</dbReference>
<dbReference type="GO" id="GO:0032259">
    <property type="term" value="P:methylation"/>
    <property type="evidence" value="ECO:0007669"/>
    <property type="project" value="UniProtKB-KW"/>
</dbReference>
<dbReference type="GO" id="GO:0008171">
    <property type="term" value="F:O-methyltransferase activity"/>
    <property type="evidence" value="ECO:0007669"/>
    <property type="project" value="InterPro"/>
</dbReference>
<evidence type="ECO:0000256" key="2">
    <source>
        <dbReference type="ARBA" id="ARBA00022679"/>
    </source>
</evidence>
<evidence type="ECO:0000313" key="7">
    <source>
        <dbReference type="EMBL" id="ABK24146.1"/>
    </source>
</evidence>